<dbReference type="SUPFAM" id="SSF53335">
    <property type="entry name" value="S-adenosyl-L-methionine-dependent methyltransferases"/>
    <property type="match status" value="1"/>
</dbReference>
<dbReference type="GO" id="GO:0008168">
    <property type="term" value="F:methyltransferase activity"/>
    <property type="evidence" value="ECO:0007669"/>
    <property type="project" value="UniProtKB-KW"/>
</dbReference>
<dbReference type="Pfam" id="PF13489">
    <property type="entry name" value="Methyltransf_23"/>
    <property type="match status" value="1"/>
</dbReference>
<keyword evidence="1" id="KW-0808">Transferase</keyword>
<dbReference type="CDD" id="cd02440">
    <property type="entry name" value="AdoMet_MTases"/>
    <property type="match status" value="1"/>
</dbReference>
<dbReference type="InterPro" id="IPR029063">
    <property type="entry name" value="SAM-dependent_MTases_sf"/>
</dbReference>
<keyword evidence="1" id="KW-0489">Methyltransferase</keyword>
<protein>
    <submittedName>
        <fullName evidence="1">Putative methyltransferase</fullName>
    </submittedName>
</protein>
<sequence length="175" mass="20018">MKLHIGPGTNYLPGWTNVDVFSNIKADLYSSALALPYDRESFDIVYASHVLEHFTRHFVMAALTHWRDLLKPGGVLRLAVPSFEAICKYYTETHDLPGVMGLLHGGQDSFFNTHQVSFDEFTLTKALEQVGFMKVRPWDWHKTDHADYDDYSQAYLPHLKKDTGLLMSLNLEAIK</sequence>
<name>A0A6M3L6G9_9ZZZZ</name>
<dbReference type="EMBL" id="MT142900">
    <property type="protein sequence ID" value="QJA90250.1"/>
    <property type="molecule type" value="Genomic_DNA"/>
</dbReference>
<dbReference type="Gene3D" id="3.40.50.150">
    <property type="entry name" value="Vaccinia Virus protein VP39"/>
    <property type="match status" value="1"/>
</dbReference>
<evidence type="ECO:0000313" key="1">
    <source>
        <dbReference type="EMBL" id="QJA90250.1"/>
    </source>
</evidence>
<organism evidence="1">
    <name type="scientific">viral metagenome</name>
    <dbReference type="NCBI Taxonomy" id="1070528"/>
    <lineage>
        <taxon>unclassified sequences</taxon>
        <taxon>metagenomes</taxon>
        <taxon>organismal metagenomes</taxon>
    </lineage>
</organism>
<reference evidence="1" key="1">
    <citation type="submission" date="2020-03" db="EMBL/GenBank/DDBJ databases">
        <title>The deep terrestrial virosphere.</title>
        <authorList>
            <person name="Holmfeldt K."/>
            <person name="Nilsson E."/>
            <person name="Simone D."/>
            <person name="Lopez-Fernandez M."/>
            <person name="Wu X."/>
            <person name="de Brujin I."/>
            <person name="Lundin D."/>
            <person name="Andersson A."/>
            <person name="Bertilsson S."/>
            <person name="Dopson M."/>
        </authorList>
    </citation>
    <scope>NUCLEOTIDE SEQUENCE</scope>
    <source>
        <strain evidence="1">MM415B02413</strain>
    </source>
</reference>
<dbReference type="GO" id="GO:0032259">
    <property type="term" value="P:methylation"/>
    <property type="evidence" value="ECO:0007669"/>
    <property type="project" value="UniProtKB-KW"/>
</dbReference>
<dbReference type="AlphaFoldDB" id="A0A6M3L6G9"/>
<accession>A0A6M3L6G9</accession>
<gene>
    <name evidence="1" type="ORF">MM415B02413_0008</name>
</gene>
<proteinExistence type="predicted"/>